<gene>
    <name evidence="1" type="ORF">E5334_01840</name>
</gene>
<keyword evidence="2" id="KW-1185">Reference proteome</keyword>
<evidence type="ECO:0000313" key="2">
    <source>
        <dbReference type="Proteomes" id="UP000310263"/>
    </source>
</evidence>
<accession>A0A4S2F2T4</accession>
<dbReference type="RefSeq" id="WP_136011895.1">
    <property type="nucleotide sequence ID" value="NZ_SRYE01000001.1"/>
</dbReference>
<proteinExistence type="predicted"/>
<comment type="caution">
    <text evidence="1">The sequence shown here is derived from an EMBL/GenBank/DDBJ whole genome shotgun (WGS) entry which is preliminary data.</text>
</comment>
<sequence>MKLMAMKQALGMAQGLCGKGSKGSVELKTFKKDRWVSVCATGDAVRVAEGGYAAAEKDYPPGAEARKALREACRREFPRSNKLYVSQR</sequence>
<evidence type="ECO:0000313" key="1">
    <source>
        <dbReference type="EMBL" id="TGY63268.1"/>
    </source>
</evidence>
<dbReference type="OrthoDB" id="2084438at2"/>
<dbReference type="EMBL" id="SRYE01000001">
    <property type="protein sequence ID" value="TGY63268.1"/>
    <property type="molecule type" value="Genomic_DNA"/>
</dbReference>
<organism evidence="1 2">
    <name type="scientific">Muricaecibacterium torontonense</name>
    <dbReference type="NCBI Taxonomy" id="3032871"/>
    <lineage>
        <taxon>Bacteria</taxon>
        <taxon>Bacillati</taxon>
        <taxon>Actinomycetota</taxon>
        <taxon>Coriobacteriia</taxon>
        <taxon>Coriobacteriales</taxon>
        <taxon>Atopobiaceae</taxon>
        <taxon>Muricaecibacterium</taxon>
    </lineage>
</organism>
<name>A0A4S2F2T4_9ACTN</name>
<dbReference type="Proteomes" id="UP000310263">
    <property type="component" value="Unassembled WGS sequence"/>
</dbReference>
<reference evidence="1 2" key="1">
    <citation type="submission" date="2019-04" db="EMBL/GenBank/DDBJ databases">
        <title>Microbes associate with the intestines of laboratory mice.</title>
        <authorList>
            <person name="Navarre W."/>
            <person name="Wong E."/>
            <person name="Huang K."/>
            <person name="Tropini C."/>
            <person name="Ng K."/>
            <person name="Yu B."/>
        </authorList>
    </citation>
    <scope>NUCLEOTIDE SEQUENCE [LARGE SCALE GENOMIC DNA]</scope>
    <source>
        <strain evidence="1 2">NM07_P-09</strain>
    </source>
</reference>
<dbReference type="AlphaFoldDB" id="A0A4S2F2T4"/>
<protein>
    <submittedName>
        <fullName evidence="1">Uncharacterized protein</fullName>
    </submittedName>
</protein>